<proteinExistence type="predicted"/>
<comment type="caution">
    <text evidence="2">The sequence shown here is derived from an EMBL/GenBank/DDBJ whole genome shotgun (WGS) entry which is preliminary data.</text>
</comment>
<evidence type="ECO:0000259" key="1">
    <source>
        <dbReference type="Pfam" id="PF12697"/>
    </source>
</evidence>
<dbReference type="GO" id="GO:0016787">
    <property type="term" value="F:hydrolase activity"/>
    <property type="evidence" value="ECO:0007669"/>
    <property type="project" value="UniProtKB-KW"/>
</dbReference>
<dbReference type="Proteomes" id="UP000308705">
    <property type="component" value="Unassembled WGS sequence"/>
</dbReference>
<dbReference type="PRINTS" id="PR00111">
    <property type="entry name" value="ABHYDROLASE"/>
</dbReference>
<dbReference type="PANTHER" id="PTHR43689:SF8">
    <property type="entry name" value="ALPHA_BETA-HYDROLASES SUPERFAMILY PROTEIN"/>
    <property type="match status" value="1"/>
</dbReference>
<dbReference type="PANTHER" id="PTHR43689">
    <property type="entry name" value="HYDROLASE"/>
    <property type="match status" value="1"/>
</dbReference>
<dbReference type="SUPFAM" id="SSF53474">
    <property type="entry name" value="alpha/beta-Hydrolases"/>
    <property type="match status" value="1"/>
</dbReference>
<organism evidence="2 3">
    <name type="scientific">Herbidospora galbida</name>
    <dbReference type="NCBI Taxonomy" id="2575442"/>
    <lineage>
        <taxon>Bacteria</taxon>
        <taxon>Bacillati</taxon>
        <taxon>Actinomycetota</taxon>
        <taxon>Actinomycetes</taxon>
        <taxon>Streptosporangiales</taxon>
        <taxon>Streptosporangiaceae</taxon>
        <taxon>Herbidospora</taxon>
    </lineage>
</organism>
<evidence type="ECO:0000313" key="3">
    <source>
        <dbReference type="Proteomes" id="UP000308705"/>
    </source>
</evidence>
<dbReference type="InterPro" id="IPR029058">
    <property type="entry name" value="AB_hydrolase_fold"/>
</dbReference>
<gene>
    <name evidence="2" type="ORF">FDA94_00245</name>
</gene>
<keyword evidence="3" id="KW-1185">Reference proteome</keyword>
<reference evidence="2 3" key="1">
    <citation type="submission" date="2019-04" db="EMBL/GenBank/DDBJ databases">
        <title>Herbidospora sp. NEAU-GS14.nov., a novel actinomycete isolated from soil.</title>
        <authorList>
            <person name="Han L."/>
        </authorList>
    </citation>
    <scope>NUCLEOTIDE SEQUENCE [LARGE SCALE GENOMIC DNA]</scope>
    <source>
        <strain evidence="2 3">NEAU-GS14</strain>
    </source>
</reference>
<protein>
    <submittedName>
        <fullName evidence="2">Alpha/beta fold hydrolase</fullName>
    </submittedName>
</protein>
<accession>A0A4U3MR26</accession>
<dbReference type="OrthoDB" id="5495375at2"/>
<dbReference type="AlphaFoldDB" id="A0A4U3MR26"/>
<keyword evidence="2" id="KW-0378">Hydrolase</keyword>
<evidence type="ECO:0000313" key="2">
    <source>
        <dbReference type="EMBL" id="TKK91282.1"/>
    </source>
</evidence>
<name>A0A4U3MR26_9ACTN</name>
<dbReference type="InterPro" id="IPR000073">
    <property type="entry name" value="AB_hydrolase_1"/>
</dbReference>
<dbReference type="RefSeq" id="WP_137244979.1">
    <property type="nucleotide sequence ID" value="NZ_SZQA01000001.1"/>
</dbReference>
<sequence length="273" mass="29303">MDIFTSPDAGRALLDRYRELLGTWPVPAERLTVATTLGDTFALASGPPNAPPVILVHGAMANSLTWFGDIAAWSEHHRVYAIDIPGEPGLSAPNRPPIDDYPGWLGEVMTGLGIESATVVGLSLGGWIATGLAVRDPRRVERLALICPGGIGKVRRGILLAAVLLLALGQRRRSQKLILGADLSGTGWFGEFHDRINRDFKPRRTELRIYTDAELAALTMPMLVIAGDRDALINGPETARRVRANVSKADVRLLPGVGHLITGQTGTVAEFLG</sequence>
<feature type="domain" description="AB hydrolase-1" evidence="1">
    <location>
        <begin position="53"/>
        <end position="265"/>
    </location>
</feature>
<dbReference type="Pfam" id="PF12697">
    <property type="entry name" value="Abhydrolase_6"/>
    <property type="match status" value="1"/>
</dbReference>
<dbReference type="EMBL" id="SZQA01000001">
    <property type="protein sequence ID" value="TKK91282.1"/>
    <property type="molecule type" value="Genomic_DNA"/>
</dbReference>
<dbReference type="Gene3D" id="3.40.50.1820">
    <property type="entry name" value="alpha/beta hydrolase"/>
    <property type="match status" value="1"/>
</dbReference>